<reference evidence="3" key="1">
    <citation type="submission" date="2022-09" db="EMBL/GenBank/DDBJ databases">
        <title>Fusarium specimens isolated from Avocado Roots.</title>
        <authorList>
            <person name="Stajich J."/>
            <person name="Roper C."/>
            <person name="Heimlech-Rivalta G."/>
        </authorList>
    </citation>
    <scope>NUCLEOTIDE SEQUENCE</scope>
    <source>
        <strain evidence="3">CF00136</strain>
    </source>
</reference>
<dbReference type="PANTHER" id="PTHR40618:SF1">
    <property type="entry name" value="B-ZIP TRANSCRIPTION FACTOR (EUROFUNG)"/>
    <property type="match status" value="1"/>
</dbReference>
<evidence type="ECO:0000313" key="3">
    <source>
        <dbReference type="EMBL" id="KAJ4256150.1"/>
    </source>
</evidence>
<evidence type="ECO:0000259" key="2">
    <source>
        <dbReference type="PROSITE" id="PS00036"/>
    </source>
</evidence>
<feature type="region of interest" description="Disordered" evidence="1">
    <location>
        <begin position="99"/>
        <end position="137"/>
    </location>
</feature>
<gene>
    <name evidence="3" type="ORF">NW762_009226</name>
</gene>
<organism evidence="3 4">
    <name type="scientific">Fusarium torreyae</name>
    <dbReference type="NCBI Taxonomy" id="1237075"/>
    <lineage>
        <taxon>Eukaryota</taxon>
        <taxon>Fungi</taxon>
        <taxon>Dikarya</taxon>
        <taxon>Ascomycota</taxon>
        <taxon>Pezizomycotina</taxon>
        <taxon>Sordariomycetes</taxon>
        <taxon>Hypocreomycetidae</taxon>
        <taxon>Hypocreales</taxon>
        <taxon>Nectriaceae</taxon>
        <taxon>Fusarium</taxon>
    </lineage>
</organism>
<feature type="compositionally biased region" description="Polar residues" evidence="1">
    <location>
        <begin position="1"/>
        <end position="11"/>
    </location>
</feature>
<dbReference type="EMBL" id="JAOQAZ010000019">
    <property type="protein sequence ID" value="KAJ4256150.1"/>
    <property type="molecule type" value="Genomic_DNA"/>
</dbReference>
<sequence length="408" mass="45398">MPLQGNSNSPELTGGQADKSRRERNREAQQQFRKRRQATEAARLQRLKRLEAVIERMSTVMVDFADKMLQEDVLQRNPALTTDVQGVITNVLALANEAGDPEEKYAPDSESPPGTSPDSKDDASKRRKTGSTTKTSGSYDTLADLPFWLVQPPSESTQAINNPPIAYAATIPDAAACSQLAFFPPSTLPPNLGPILWSTSKPLSPTSFSYKLTQSCFNVGFLVLNKSPNSPLPFSEENRMFGSTLRFRERNEMLLKLQWLLGPGKREFVHAAELPWGGRFWDQEFSGDDLSSASHVISYSPQQFMSVVGVEKQLEALGARMVDKDTLELDIGSPVNQHMPEQLQPESWSFVNFFPPESLQPSSKATRMRVSMSLLVANLTRICVCLMKGPGFPRRELRRVIFESAVMA</sequence>
<proteinExistence type="predicted"/>
<dbReference type="Proteomes" id="UP001152049">
    <property type="component" value="Unassembled WGS sequence"/>
</dbReference>
<dbReference type="PANTHER" id="PTHR40618">
    <property type="entry name" value="B-ZIP TRANSCRIPTION FACTOR (EUROFUNG)-RELATED"/>
    <property type="match status" value="1"/>
</dbReference>
<comment type="caution">
    <text evidence="3">The sequence shown here is derived from an EMBL/GenBank/DDBJ whole genome shotgun (WGS) entry which is preliminary data.</text>
</comment>
<dbReference type="AlphaFoldDB" id="A0A9W8RVL7"/>
<dbReference type="GO" id="GO:0003700">
    <property type="term" value="F:DNA-binding transcription factor activity"/>
    <property type="evidence" value="ECO:0007669"/>
    <property type="project" value="InterPro"/>
</dbReference>
<dbReference type="OrthoDB" id="3555317at2759"/>
<evidence type="ECO:0000313" key="4">
    <source>
        <dbReference type="Proteomes" id="UP001152049"/>
    </source>
</evidence>
<keyword evidence="4" id="KW-1185">Reference proteome</keyword>
<dbReference type="InterPro" id="IPR004827">
    <property type="entry name" value="bZIP"/>
</dbReference>
<protein>
    <recommendedName>
        <fullName evidence="2">BZIP domain-containing protein</fullName>
    </recommendedName>
</protein>
<accession>A0A9W8RVL7</accession>
<name>A0A9W8RVL7_9HYPO</name>
<feature type="region of interest" description="Disordered" evidence="1">
    <location>
        <begin position="1"/>
        <end position="40"/>
    </location>
</feature>
<evidence type="ECO:0000256" key="1">
    <source>
        <dbReference type="SAM" id="MobiDB-lite"/>
    </source>
</evidence>
<feature type="domain" description="BZIP" evidence="2">
    <location>
        <begin position="21"/>
        <end position="35"/>
    </location>
</feature>
<dbReference type="CDD" id="cd14688">
    <property type="entry name" value="bZIP_YAP"/>
    <property type="match status" value="1"/>
</dbReference>
<feature type="compositionally biased region" description="Basic and acidic residues" evidence="1">
    <location>
        <begin position="18"/>
        <end position="27"/>
    </location>
</feature>
<dbReference type="PROSITE" id="PS00036">
    <property type="entry name" value="BZIP_BASIC"/>
    <property type="match status" value="1"/>
</dbReference>